<organism evidence="1">
    <name type="scientific">Micrurus lemniscatus lemniscatus</name>
    <dbReference type="NCBI Taxonomy" id="129467"/>
    <lineage>
        <taxon>Eukaryota</taxon>
        <taxon>Metazoa</taxon>
        <taxon>Chordata</taxon>
        <taxon>Craniata</taxon>
        <taxon>Vertebrata</taxon>
        <taxon>Euteleostomi</taxon>
        <taxon>Lepidosauria</taxon>
        <taxon>Squamata</taxon>
        <taxon>Bifurcata</taxon>
        <taxon>Unidentata</taxon>
        <taxon>Episquamata</taxon>
        <taxon>Toxicofera</taxon>
        <taxon>Serpentes</taxon>
        <taxon>Colubroidea</taxon>
        <taxon>Elapidae</taxon>
        <taxon>Elapinae</taxon>
        <taxon>Micrurus</taxon>
    </lineage>
</organism>
<reference evidence="1" key="2">
    <citation type="submission" date="2017-11" db="EMBL/GenBank/DDBJ databases">
        <title>Coralsnake Venomics: Analyses of Venom Gland Transcriptomes and Proteomes of Six Brazilian Taxa.</title>
        <authorList>
            <person name="Aird S.D."/>
            <person name="Jorge da Silva N."/>
            <person name="Qiu L."/>
            <person name="Villar-Briones A."/>
            <person name="Aparecida-Saddi V."/>
            <person name="Campos-Telles M.P."/>
            <person name="Grau M."/>
            <person name="Mikheyev A.S."/>
        </authorList>
    </citation>
    <scope>NUCLEOTIDE SEQUENCE</scope>
    <source>
        <tissue evidence="1">Venom_gland</tissue>
    </source>
</reference>
<accession>A0A2D4HC93</accession>
<protein>
    <submittedName>
        <fullName evidence="1">Uncharacterized protein</fullName>
    </submittedName>
</protein>
<reference evidence="1" key="1">
    <citation type="submission" date="2017-07" db="EMBL/GenBank/DDBJ databases">
        <authorList>
            <person name="Mikheyev A."/>
            <person name="Grau M."/>
        </authorList>
    </citation>
    <scope>NUCLEOTIDE SEQUENCE</scope>
    <source>
        <tissue evidence="1">Venom_gland</tissue>
    </source>
</reference>
<dbReference type="EMBL" id="IACK01014514">
    <property type="protein sequence ID" value="LAA69605.1"/>
    <property type="molecule type" value="Transcribed_RNA"/>
</dbReference>
<name>A0A2D4HC93_MICLE</name>
<evidence type="ECO:0000313" key="1">
    <source>
        <dbReference type="EMBL" id="LAA69605.1"/>
    </source>
</evidence>
<dbReference type="AlphaFoldDB" id="A0A2D4HC93"/>
<sequence>MVPGGMSIKNDEYQTNKSDLPCDPLFLSGRTSYLSLFLYQRLPSTGSLPLQLSRFLLQWPSRNSQLSVHSPWPSPSSYCNALNTKLTMNIRTMFLHQNALSTKFDKF</sequence>
<proteinExistence type="predicted"/>